<name>A0ABY7U7Y2_9CORY</name>
<sequence length="461" mass="50463">MAARRAQRSWAEVSVRRRRKVLLALHDLVLEHRDEIMDLIQDENGKSRLSAFEEVLDVVLTCRYYGYAGPRLLKEKRRRGPVPVFTRTREQYAPRGVVGIIAPFNYPFSLALSDALAALLAGNAVVLKPDSQTPLSALRGLELLREAGLPEGVLQVVTGAGAEVGQEIVAQCDYLMFTGSTATGEKLAQQASARLIGCSMELGGKNPMIVADDADLDRAVEGAWAACFSNSGQLCISIERIYVHRKVADEFTRRFVARVEQMRVGPGHDWETDMGSQISPEHTDKIAAFVDDAVAHGARVLTGGRRLRELGDAFFAPTVLADVPPTADLYSQEVFGPVVYIEVVDSLDAAVDRANDTEYGLNASVWAAPRTARGVAERLHAGTVNINEGYAPAWSALDAPMGGWKKSGLGRRHGAHGLLKYTEQRNVTQTRFINLLANRLPRQKYADAMAAALQAGRRFLR</sequence>
<keyword evidence="6" id="KW-1185">Reference proteome</keyword>
<dbReference type="EC" id="1.2.1.79" evidence="5"/>
<evidence type="ECO:0000256" key="1">
    <source>
        <dbReference type="ARBA" id="ARBA00023002"/>
    </source>
</evidence>
<dbReference type="EMBL" id="CP063189">
    <property type="protein sequence ID" value="WCZ31767.1"/>
    <property type="molecule type" value="Genomic_DNA"/>
</dbReference>
<dbReference type="InterPro" id="IPR016163">
    <property type="entry name" value="Ald_DH_C"/>
</dbReference>
<dbReference type="PANTHER" id="PTHR11699">
    <property type="entry name" value="ALDEHYDE DEHYDROGENASE-RELATED"/>
    <property type="match status" value="1"/>
</dbReference>
<accession>A0ABY7U7Y2</accession>
<evidence type="ECO:0000256" key="3">
    <source>
        <dbReference type="RuleBase" id="RU003345"/>
    </source>
</evidence>
<dbReference type="Pfam" id="PF00171">
    <property type="entry name" value="Aldedh"/>
    <property type="match status" value="1"/>
</dbReference>
<evidence type="ECO:0000313" key="6">
    <source>
        <dbReference type="Proteomes" id="UP001220064"/>
    </source>
</evidence>
<evidence type="ECO:0000259" key="4">
    <source>
        <dbReference type="Pfam" id="PF00171"/>
    </source>
</evidence>
<dbReference type="Proteomes" id="UP001220064">
    <property type="component" value="Chromosome"/>
</dbReference>
<feature type="active site" evidence="2">
    <location>
        <position position="201"/>
    </location>
</feature>
<reference evidence="5 6" key="1">
    <citation type="submission" date="2020-10" db="EMBL/GenBank/DDBJ databases">
        <title>Complete genome sequence of Corynebacterium massiliense DSM 45435, type strain of Corynebacterium massiliense.</title>
        <authorList>
            <person name="Busche T."/>
            <person name="Kalinowski J."/>
            <person name="Ruckert C."/>
        </authorList>
    </citation>
    <scope>NUCLEOTIDE SEQUENCE [LARGE SCALE GENOMIC DNA]</scope>
    <source>
        <strain evidence="5 6">DSM 45435</strain>
    </source>
</reference>
<dbReference type="Gene3D" id="3.40.605.10">
    <property type="entry name" value="Aldehyde Dehydrogenase, Chain A, domain 1"/>
    <property type="match status" value="1"/>
</dbReference>
<protein>
    <submittedName>
        <fullName evidence="5">Succinate-semialdehyde dehydrogenase [NADP(+)] 2</fullName>
        <ecNumber evidence="5">1.2.1.79</ecNumber>
    </submittedName>
</protein>
<dbReference type="PROSITE" id="PS00687">
    <property type="entry name" value="ALDEHYDE_DEHYDR_GLU"/>
    <property type="match status" value="1"/>
</dbReference>
<dbReference type="GO" id="GO:0036243">
    <property type="term" value="F:succinate-semialdehyde dehydrogenase (NADP+) activity"/>
    <property type="evidence" value="ECO:0007669"/>
    <property type="project" value="UniProtKB-EC"/>
</dbReference>
<dbReference type="InterPro" id="IPR016162">
    <property type="entry name" value="Ald_DH_N"/>
</dbReference>
<organism evidence="5 6">
    <name type="scientific">Corynebacterium massiliense DSM 45435</name>
    <dbReference type="NCBI Taxonomy" id="1121364"/>
    <lineage>
        <taxon>Bacteria</taxon>
        <taxon>Bacillati</taxon>
        <taxon>Actinomycetota</taxon>
        <taxon>Actinomycetes</taxon>
        <taxon>Mycobacteriales</taxon>
        <taxon>Corynebacteriaceae</taxon>
        <taxon>Corynebacterium</taxon>
    </lineage>
</organism>
<gene>
    <name evidence="5" type="primary">gabD1</name>
    <name evidence="5" type="ORF">CMASS_01540</name>
</gene>
<comment type="similarity">
    <text evidence="3">Belongs to the aldehyde dehydrogenase family.</text>
</comment>
<dbReference type="NCBIfam" id="NF006916">
    <property type="entry name" value="PRK09407.1"/>
    <property type="match status" value="1"/>
</dbReference>
<dbReference type="InterPro" id="IPR029510">
    <property type="entry name" value="Ald_DH_CS_GLU"/>
</dbReference>
<evidence type="ECO:0000313" key="5">
    <source>
        <dbReference type="EMBL" id="WCZ31767.1"/>
    </source>
</evidence>
<dbReference type="InterPro" id="IPR016161">
    <property type="entry name" value="Ald_DH/histidinol_DH"/>
</dbReference>
<feature type="domain" description="Aldehyde dehydrogenase" evidence="4">
    <location>
        <begin position="2"/>
        <end position="427"/>
    </location>
</feature>
<dbReference type="InterPro" id="IPR015590">
    <property type="entry name" value="Aldehyde_DH_dom"/>
</dbReference>
<dbReference type="SUPFAM" id="SSF53720">
    <property type="entry name" value="ALDH-like"/>
    <property type="match status" value="1"/>
</dbReference>
<evidence type="ECO:0000256" key="2">
    <source>
        <dbReference type="PROSITE-ProRule" id="PRU10007"/>
    </source>
</evidence>
<dbReference type="Gene3D" id="3.40.309.10">
    <property type="entry name" value="Aldehyde Dehydrogenase, Chain A, domain 2"/>
    <property type="match status" value="1"/>
</dbReference>
<proteinExistence type="inferred from homology"/>
<keyword evidence="1 3" id="KW-0560">Oxidoreductase</keyword>